<proteinExistence type="inferred from homology"/>
<accession>A0AB39KXQ1</accession>
<dbReference type="InterPro" id="IPR011067">
    <property type="entry name" value="Plasmid_toxin/cell-grow_inhib"/>
</dbReference>
<dbReference type="Gene3D" id="2.30.30.110">
    <property type="match status" value="1"/>
</dbReference>
<evidence type="ECO:0000313" key="3">
    <source>
        <dbReference type="EMBL" id="XDP43636.1"/>
    </source>
</evidence>
<protein>
    <submittedName>
        <fullName evidence="3">Type II toxin-antitoxin system PemK/MazF family toxin</fullName>
        <ecNumber evidence="3">3.1.-.-</ecNumber>
    </submittedName>
</protein>
<organism evidence="3">
    <name type="scientific">Sinomonas puerhi</name>
    <dbReference type="NCBI Taxonomy" id="3238584"/>
    <lineage>
        <taxon>Bacteria</taxon>
        <taxon>Bacillati</taxon>
        <taxon>Actinomycetota</taxon>
        <taxon>Actinomycetes</taxon>
        <taxon>Micrococcales</taxon>
        <taxon>Micrococcaceae</taxon>
        <taxon>Sinomonas</taxon>
    </lineage>
</organism>
<dbReference type="RefSeq" id="WP_307958314.1">
    <property type="nucleotide sequence ID" value="NZ_CP163302.1"/>
</dbReference>
<name>A0AB39KXQ1_9MICC</name>
<evidence type="ECO:0000256" key="1">
    <source>
        <dbReference type="ARBA" id="ARBA00007521"/>
    </source>
</evidence>
<keyword evidence="2" id="KW-1277">Toxin-antitoxin system</keyword>
<dbReference type="Pfam" id="PF02452">
    <property type="entry name" value="PemK_toxin"/>
    <property type="match status" value="1"/>
</dbReference>
<dbReference type="EC" id="3.1.-.-" evidence="3"/>
<dbReference type="KEGG" id="spue:AB5L97_09880"/>
<evidence type="ECO:0000256" key="2">
    <source>
        <dbReference type="ARBA" id="ARBA00022649"/>
    </source>
</evidence>
<dbReference type="AlphaFoldDB" id="A0AB39KXQ1"/>
<gene>
    <name evidence="3" type="ORF">AB5L97_09880</name>
</gene>
<dbReference type="InterPro" id="IPR003477">
    <property type="entry name" value="PemK-like"/>
</dbReference>
<dbReference type="EMBL" id="CP163302">
    <property type="protein sequence ID" value="XDP43636.1"/>
    <property type="molecule type" value="Genomic_DNA"/>
</dbReference>
<dbReference type="GO" id="GO:0003677">
    <property type="term" value="F:DNA binding"/>
    <property type="evidence" value="ECO:0007669"/>
    <property type="project" value="InterPro"/>
</dbReference>
<sequence length="158" mass="17769">MLRSLASRFLSAVRSAWRPDRRADGRPPAYAGDFTGTATVTYAPDPDGVPDPGEIVWTWVPFEEDHSLGKDRPVLIVSQRGSALLCVMLTSKDHDGRAREKDYIDIGTGSWDPRRRPSEVKVDRVLQIDPGAVRREGAILERERFDLVAASLRERGWR</sequence>
<dbReference type="SUPFAM" id="SSF50118">
    <property type="entry name" value="Cell growth inhibitor/plasmid maintenance toxic component"/>
    <property type="match status" value="1"/>
</dbReference>
<reference evidence="3" key="1">
    <citation type="submission" date="2024-07" db="EMBL/GenBank/DDBJ databases">
        <authorList>
            <person name="fu j."/>
        </authorList>
    </citation>
    <scope>NUCLEOTIDE SEQUENCE</scope>
    <source>
        <strain evidence="3">P10A9</strain>
    </source>
</reference>
<comment type="similarity">
    <text evidence="1">Belongs to the PemK/MazF family.</text>
</comment>
<keyword evidence="3" id="KW-0378">Hydrolase</keyword>
<dbReference type="GO" id="GO:0016787">
    <property type="term" value="F:hydrolase activity"/>
    <property type="evidence" value="ECO:0007669"/>
    <property type="project" value="UniProtKB-KW"/>
</dbReference>